<evidence type="ECO:0000313" key="3">
    <source>
        <dbReference type="WBParaSite" id="SSTP_0000824100.1"/>
    </source>
</evidence>
<evidence type="ECO:0000256" key="1">
    <source>
        <dbReference type="SAM" id="MobiDB-lite"/>
    </source>
</evidence>
<protein>
    <submittedName>
        <fullName evidence="3">Dilute domain-containing protein</fullName>
    </submittedName>
</protein>
<feature type="compositionally biased region" description="Basic and acidic residues" evidence="1">
    <location>
        <begin position="17"/>
        <end position="41"/>
    </location>
</feature>
<feature type="compositionally biased region" description="Basic and acidic residues" evidence="1">
    <location>
        <begin position="1"/>
        <end position="10"/>
    </location>
</feature>
<dbReference type="WBParaSite" id="SSTP_0000824100.1">
    <property type="protein sequence ID" value="SSTP_0000824100.1"/>
    <property type="gene ID" value="SSTP_0000824100"/>
</dbReference>
<dbReference type="AlphaFoldDB" id="A0A0K0EFH8"/>
<proteinExistence type="predicted"/>
<dbReference type="Proteomes" id="UP000035681">
    <property type="component" value="Unplaced"/>
</dbReference>
<evidence type="ECO:0000313" key="2">
    <source>
        <dbReference type="Proteomes" id="UP000035681"/>
    </source>
</evidence>
<dbReference type="WBParaSite" id="TCONS_00007580.p1">
    <property type="protein sequence ID" value="TCONS_00007580.p1"/>
    <property type="gene ID" value="XLOC_005612"/>
</dbReference>
<keyword evidence="2" id="KW-1185">Reference proteome</keyword>
<sequence>MSSFSKDSRTDLNGIKQDTHNKVVKSDKSTTNKKTEHYESKKILQENVHVDLKKKPKQHIGKKNVVNALRSMKMNFHKDLKELQKHLNDNISNNSIEEVTVEKEIVDENKAINNPKQSFDNLIEPSECEKSLFDNSLNFKNDDSKNQSLFSCSIRNDEESILAQFADLAIKSASRSVRESLAKNERLSLNLSDSQFLTKMPLTTDSPRESINSIFQKSLNKSGMDSLFGLDISGTNDINDMQKVFDDISFNLTNDFDKSQKSCNGKVKIDTQEGNISDNDELNNLGNEQVSDSINPLDDETISLILQIFTTLLWEAFQCNDENKIKNVSLKLDSNNDEYYSIYGDMVRWLTLQFYKKRYTFSSYTQYFSKIMENMNRFQSTDKYRPNGLQPSDVFADGTALDVLAVDQVISEYSYNLLDMMYKGELDDLIKK</sequence>
<name>A0A0K0EFH8_STRER</name>
<reference evidence="3" key="1">
    <citation type="submission" date="2015-08" db="UniProtKB">
        <authorList>
            <consortium name="WormBaseParasite"/>
        </authorList>
    </citation>
    <scope>IDENTIFICATION</scope>
</reference>
<organism evidence="3">
    <name type="scientific">Strongyloides stercoralis</name>
    <name type="common">Threadworm</name>
    <dbReference type="NCBI Taxonomy" id="6248"/>
    <lineage>
        <taxon>Eukaryota</taxon>
        <taxon>Metazoa</taxon>
        <taxon>Ecdysozoa</taxon>
        <taxon>Nematoda</taxon>
        <taxon>Chromadorea</taxon>
        <taxon>Rhabditida</taxon>
        <taxon>Tylenchina</taxon>
        <taxon>Panagrolaimomorpha</taxon>
        <taxon>Strongyloidoidea</taxon>
        <taxon>Strongyloididae</taxon>
        <taxon>Strongyloides</taxon>
    </lineage>
</organism>
<accession>A0A0K0EFH8</accession>
<feature type="region of interest" description="Disordered" evidence="1">
    <location>
        <begin position="1"/>
        <end position="41"/>
    </location>
</feature>